<dbReference type="Gene3D" id="1.10.287.950">
    <property type="entry name" value="Methyl-accepting chemotaxis protein"/>
    <property type="match status" value="1"/>
</dbReference>
<evidence type="ECO:0000256" key="2">
    <source>
        <dbReference type="ARBA" id="ARBA00029447"/>
    </source>
</evidence>
<dbReference type="SUPFAM" id="SSF141371">
    <property type="entry name" value="PilZ domain-like"/>
    <property type="match status" value="1"/>
</dbReference>
<evidence type="ECO:0000256" key="3">
    <source>
        <dbReference type="PROSITE-ProRule" id="PRU00284"/>
    </source>
</evidence>
<evidence type="ECO:0000259" key="4">
    <source>
        <dbReference type="PROSITE" id="PS50111"/>
    </source>
</evidence>
<dbReference type="PROSITE" id="PS50111">
    <property type="entry name" value="CHEMOTAXIS_TRANSDUC_2"/>
    <property type="match status" value="1"/>
</dbReference>
<dbReference type="GO" id="GO:0004888">
    <property type="term" value="F:transmembrane signaling receptor activity"/>
    <property type="evidence" value="ECO:0007669"/>
    <property type="project" value="InterPro"/>
</dbReference>
<dbReference type="GO" id="GO:0006935">
    <property type="term" value="P:chemotaxis"/>
    <property type="evidence" value="ECO:0007669"/>
    <property type="project" value="InterPro"/>
</dbReference>
<gene>
    <name evidence="5" type="ORF">SAMN06265338_106165</name>
</gene>
<dbReference type="SUPFAM" id="SSF58104">
    <property type="entry name" value="Methyl-accepting chemotaxis protein (MCP) signaling domain"/>
    <property type="match status" value="1"/>
</dbReference>
<keyword evidence="6" id="KW-1185">Reference proteome</keyword>
<dbReference type="PANTHER" id="PTHR32089:SF112">
    <property type="entry name" value="LYSOZYME-LIKE PROTEIN-RELATED"/>
    <property type="match status" value="1"/>
</dbReference>
<dbReference type="AlphaFoldDB" id="A0A212RQZ5"/>
<dbReference type="Gene3D" id="1.10.490.10">
    <property type="entry name" value="Globins"/>
    <property type="match status" value="1"/>
</dbReference>
<dbReference type="Pfam" id="PF00015">
    <property type="entry name" value="MCPsignal"/>
    <property type="match status" value="1"/>
</dbReference>
<protein>
    <submittedName>
        <fullName evidence="5">Methyl-accepting chemotaxis sensory transducer</fullName>
    </submittedName>
</protein>
<dbReference type="InterPro" id="IPR004089">
    <property type="entry name" value="MCPsignal_dom"/>
</dbReference>
<dbReference type="SMART" id="SM00283">
    <property type="entry name" value="MA"/>
    <property type="match status" value="1"/>
</dbReference>
<dbReference type="Proteomes" id="UP000198418">
    <property type="component" value="Unassembled WGS sequence"/>
</dbReference>
<proteinExistence type="inferred from homology"/>
<evidence type="ECO:0000256" key="1">
    <source>
        <dbReference type="ARBA" id="ARBA00023224"/>
    </source>
</evidence>
<dbReference type="EMBL" id="FYDG01000006">
    <property type="protein sequence ID" value="SNB75018.1"/>
    <property type="molecule type" value="Genomic_DNA"/>
</dbReference>
<dbReference type="GO" id="GO:0020037">
    <property type="term" value="F:heme binding"/>
    <property type="evidence" value="ECO:0007669"/>
    <property type="project" value="InterPro"/>
</dbReference>
<accession>A0A212RQZ5</accession>
<sequence length="703" mass="74814">MELYRLARLRGAFEKQEDAHAALSALLWPRLDALFTECRAQMAAAPELPADPAQGDLPRLADALRAHWRELLATPANPEAAALRARRLGEDQARLGLALPAYVKGQGIVAGSLVQAILGRGSREALLVGALLEIVFADVSESLDAYVSGAETALRETDARELARVVDTEMDASNAVAESQSGAMRAIVGGLEKIIQELSGGVTLVRDGASTATQSIGAVAAAVSQLHASSQEVGRQANAAHQLVTDAVERADDAERRFAELSSCAARVNEIVTLITGISNQTSLLALNASIEAARAGESGRGFAVVATEVKSLAQRTSAATRDIAAQIAEIETAVRSSEVAMTDVREMIGRITEIAASVAQSSDQQIGAVQEIGQSASSAAQGAARLGGSVDLFNGAVAEAKGTTDKVATQARQVSTLFERLTKRLSVTLKNFADADQRRFPRSPARIPMTLALGDRRLAGDVLEISQSSALINGLSVSLEIGAAVDVDLKDIGPLRARVASADFGYRLQFIEKPAPTEAALKTLMQRLQAKEKALREIVAARAAMIASAFERDMDAGAISEADLFDVNYAPIPGTDPQQYRNRALDYLDRTLPDLQEPILILDSAIVFSAAVDRNGYLPVHNKKYSAPQGADPVWNNANCRNRRIFDDMTGLLAARNTAECLSQTYPRDLGGGWLELIKDISAPIFVRGKHWGGLRMGAQIA</sequence>
<dbReference type="InterPro" id="IPR004090">
    <property type="entry name" value="Chemotax_Me-accpt_rcpt"/>
</dbReference>
<reference evidence="6" key="1">
    <citation type="submission" date="2017-06" db="EMBL/GenBank/DDBJ databases">
        <authorList>
            <person name="Varghese N."/>
            <person name="Submissions S."/>
        </authorList>
    </citation>
    <scope>NUCLEOTIDE SEQUENCE [LARGE SCALE GENOMIC DNA]</scope>
    <source>
        <strain evidence="6">DSM 137</strain>
    </source>
</reference>
<keyword evidence="1 3" id="KW-0807">Transducer</keyword>
<dbReference type="GO" id="GO:0007165">
    <property type="term" value="P:signal transduction"/>
    <property type="evidence" value="ECO:0007669"/>
    <property type="project" value="UniProtKB-KW"/>
</dbReference>
<evidence type="ECO:0000313" key="6">
    <source>
        <dbReference type="Proteomes" id="UP000198418"/>
    </source>
</evidence>
<dbReference type="PANTHER" id="PTHR32089">
    <property type="entry name" value="METHYL-ACCEPTING CHEMOTAXIS PROTEIN MCPB"/>
    <property type="match status" value="1"/>
</dbReference>
<feature type="domain" description="Methyl-accepting transducer" evidence="4">
    <location>
        <begin position="187"/>
        <end position="416"/>
    </location>
</feature>
<organism evidence="5 6">
    <name type="scientific">Rhodoblastus acidophilus</name>
    <name type="common">Rhodopseudomonas acidophila</name>
    <dbReference type="NCBI Taxonomy" id="1074"/>
    <lineage>
        <taxon>Bacteria</taxon>
        <taxon>Pseudomonadati</taxon>
        <taxon>Pseudomonadota</taxon>
        <taxon>Alphaproteobacteria</taxon>
        <taxon>Hyphomicrobiales</taxon>
        <taxon>Rhodoblastaceae</taxon>
        <taxon>Rhodoblastus</taxon>
    </lineage>
</organism>
<name>A0A212RQZ5_RHOAC</name>
<dbReference type="GO" id="GO:0019825">
    <property type="term" value="F:oxygen binding"/>
    <property type="evidence" value="ECO:0007669"/>
    <property type="project" value="InterPro"/>
</dbReference>
<dbReference type="PRINTS" id="PR00260">
    <property type="entry name" value="CHEMTRNSDUCR"/>
</dbReference>
<evidence type="ECO:0000313" key="5">
    <source>
        <dbReference type="EMBL" id="SNB75018.1"/>
    </source>
</evidence>
<comment type="similarity">
    <text evidence="2">Belongs to the methyl-accepting chemotaxis (MCP) protein family.</text>
</comment>
<dbReference type="InterPro" id="IPR012292">
    <property type="entry name" value="Globin/Proto"/>
</dbReference>
<dbReference type="GO" id="GO:0016020">
    <property type="term" value="C:membrane"/>
    <property type="evidence" value="ECO:0007669"/>
    <property type="project" value="InterPro"/>
</dbReference>